<sequence length="96" mass="10780">MVERIVARFQPARILLFGSRARGTDNRWSDVDLLVVMEEVADKRHAAVEMGRALSDLPVSKDIIVTTPDEIARRGHIVGTVLRAALREGKVVYERI</sequence>
<evidence type="ECO:0000259" key="1">
    <source>
        <dbReference type="Pfam" id="PF01909"/>
    </source>
</evidence>
<dbReference type="InterPro" id="IPR002934">
    <property type="entry name" value="Polymerase_NTP_transf_dom"/>
</dbReference>
<dbReference type="Pfam" id="PF01909">
    <property type="entry name" value="NTP_transf_2"/>
    <property type="match status" value="1"/>
</dbReference>
<organism evidence="2">
    <name type="scientific">Caldilineaceae bacterium SB0675_bin_29</name>
    <dbReference type="NCBI Taxonomy" id="2605266"/>
    <lineage>
        <taxon>Bacteria</taxon>
        <taxon>Bacillati</taxon>
        <taxon>Chloroflexota</taxon>
        <taxon>Caldilineae</taxon>
        <taxon>Caldilineales</taxon>
        <taxon>Caldilineaceae</taxon>
    </lineage>
</organism>
<dbReference type="GO" id="GO:0016779">
    <property type="term" value="F:nucleotidyltransferase activity"/>
    <property type="evidence" value="ECO:0007669"/>
    <property type="project" value="InterPro"/>
</dbReference>
<evidence type="ECO:0000313" key="2">
    <source>
        <dbReference type="EMBL" id="MYH63086.1"/>
    </source>
</evidence>
<feature type="domain" description="Polymerase nucleotidyl transferase" evidence="1">
    <location>
        <begin position="4"/>
        <end position="72"/>
    </location>
</feature>
<dbReference type="AlphaFoldDB" id="A0A6B1G6V8"/>
<dbReference type="InterPro" id="IPR043519">
    <property type="entry name" value="NT_sf"/>
</dbReference>
<dbReference type="CDD" id="cd05403">
    <property type="entry name" value="NT_KNTase_like"/>
    <property type="match status" value="1"/>
</dbReference>
<gene>
    <name evidence="2" type="ORF">F4148_15455</name>
</gene>
<dbReference type="PANTHER" id="PTHR43449:SF1">
    <property type="entry name" value="POLYMERASE BETA NUCLEOTIDYLTRANSFERASE DOMAIN-CONTAINING PROTEIN"/>
    <property type="match status" value="1"/>
</dbReference>
<accession>A0A6B1G6V8</accession>
<protein>
    <submittedName>
        <fullName evidence="2">Nucleotidyltransferase domain-containing protein</fullName>
    </submittedName>
</protein>
<dbReference type="EMBL" id="VYDA01000542">
    <property type="protein sequence ID" value="MYH63086.1"/>
    <property type="molecule type" value="Genomic_DNA"/>
</dbReference>
<dbReference type="SUPFAM" id="SSF81301">
    <property type="entry name" value="Nucleotidyltransferase"/>
    <property type="match status" value="1"/>
</dbReference>
<name>A0A6B1G6V8_9CHLR</name>
<reference evidence="2" key="1">
    <citation type="submission" date="2019-09" db="EMBL/GenBank/DDBJ databases">
        <title>Characterisation of the sponge microbiome using genome-centric metagenomics.</title>
        <authorList>
            <person name="Engelberts J.P."/>
            <person name="Robbins S.J."/>
            <person name="De Goeij J.M."/>
            <person name="Aranda M."/>
            <person name="Bell S.C."/>
            <person name="Webster N.S."/>
        </authorList>
    </citation>
    <scope>NUCLEOTIDE SEQUENCE</scope>
    <source>
        <strain evidence="2">SB0675_bin_29</strain>
    </source>
</reference>
<keyword evidence="2" id="KW-0808">Transferase</keyword>
<dbReference type="PANTHER" id="PTHR43449">
    <property type="entry name" value="NUCLEOTIDYLTRANSFERASE"/>
    <property type="match status" value="1"/>
</dbReference>
<proteinExistence type="predicted"/>
<comment type="caution">
    <text evidence="2">The sequence shown here is derived from an EMBL/GenBank/DDBJ whole genome shotgun (WGS) entry which is preliminary data.</text>
</comment>
<dbReference type="Gene3D" id="3.30.460.10">
    <property type="entry name" value="Beta Polymerase, domain 2"/>
    <property type="match status" value="1"/>
</dbReference>